<dbReference type="EMBL" id="VSSQ01118757">
    <property type="protein sequence ID" value="MPN52541.1"/>
    <property type="molecule type" value="Genomic_DNA"/>
</dbReference>
<name>A0A645IML2_9ZZZZ</name>
<gene>
    <name evidence="1" type="ORF">SDC9_200203</name>
</gene>
<proteinExistence type="predicted"/>
<accession>A0A645IML2</accession>
<sequence length="119" mass="13619">MESGYKEISNLMIIYQKDLIENYYATSFEEAFILTNSKNGMLRSILNTVKPGIYNKIASDDGVILNSFMLQRKLSSSKSDFANTLLYEILLCDDDINNPKLSQYIEDGLKFLENKLRGN</sequence>
<protein>
    <submittedName>
        <fullName evidence="1">Uncharacterized protein</fullName>
    </submittedName>
</protein>
<dbReference type="AlphaFoldDB" id="A0A645IML2"/>
<comment type="caution">
    <text evidence="1">The sequence shown here is derived from an EMBL/GenBank/DDBJ whole genome shotgun (WGS) entry which is preliminary data.</text>
</comment>
<reference evidence="1" key="1">
    <citation type="submission" date="2019-08" db="EMBL/GenBank/DDBJ databases">
        <authorList>
            <person name="Kucharzyk K."/>
            <person name="Murdoch R.W."/>
            <person name="Higgins S."/>
            <person name="Loffler F."/>
        </authorList>
    </citation>
    <scope>NUCLEOTIDE SEQUENCE</scope>
</reference>
<evidence type="ECO:0000313" key="1">
    <source>
        <dbReference type="EMBL" id="MPN52541.1"/>
    </source>
</evidence>
<organism evidence="1">
    <name type="scientific">bioreactor metagenome</name>
    <dbReference type="NCBI Taxonomy" id="1076179"/>
    <lineage>
        <taxon>unclassified sequences</taxon>
        <taxon>metagenomes</taxon>
        <taxon>ecological metagenomes</taxon>
    </lineage>
</organism>